<dbReference type="CDD" id="cd03424">
    <property type="entry name" value="NUDIX_ADPRase_Nudt5_UGPPase_Nudt14"/>
    <property type="match status" value="1"/>
</dbReference>
<protein>
    <submittedName>
        <fullName evidence="5">ADP-ribose pyrophosphatase</fullName>
    </submittedName>
</protein>
<dbReference type="PROSITE" id="PS51462">
    <property type="entry name" value="NUDIX"/>
    <property type="match status" value="1"/>
</dbReference>
<name>A0A1M5K038_9FIRM</name>
<evidence type="ECO:0000313" key="5">
    <source>
        <dbReference type="EMBL" id="SHG46161.1"/>
    </source>
</evidence>
<organism evidence="5 6">
    <name type="scientific">Asaccharospora irregularis DSM 2635</name>
    <dbReference type="NCBI Taxonomy" id="1121321"/>
    <lineage>
        <taxon>Bacteria</taxon>
        <taxon>Bacillati</taxon>
        <taxon>Bacillota</taxon>
        <taxon>Clostridia</taxon>
        <taxon>Peptostreptococcales</taxon>
        <taxon>Peptostreptococcaceae</taxon>
        <taxon>Asaccharospora</taxon>
    </lineage>
</organism>
<accession>A0A1M5K038</accession>
<dbReference type="Gene3D" id="3.90.79.10">
    <property type="entry name" value="Nucleoside Triphosphate Pyrophosphohydrolase"/>
    <property type="match status" value="1"/>
</dbReference>
<dbReference type="PANTHER" id="PTHR11839">
    <property type="entry name" value="UDP/ADP-SUGAR PYROPHOSPHATASE"/>
    <property type="match status" value="1"/>
</dbReference>
<evidence type="ECO:0000313" key="6">
    <source>
        <dbReference type="Proteomes" id="UP000243255"/>
    </source>
</evidence>
<proteinExistence type="inferred from homology"/>
<evidence type="ECO:0000256" key="3">
    <source>
        <dbReference type="RuleBase" id="RU003476"/>
    </source>
</evidence>
<dbReference type="GO" id="GO:0006753">
    <property type="term" value="P:nucleoside phosphate metabolic process"/>
    <property type="evidence" value="ECO:0007669"/>
    <property type="project" value="TreeGrafter"/>
</dbReference>
<dbReference type="InterPro" id="IPR020476">
    <property type="entry name" value="Nudix_hydrolase"/>
</dbReference>
<dbReference type="AlphaFoldDB" id="A0A1M5K038"/>
<feature type="domain" description="Nudix hydrolase" evidence="4">
    <location>
        <begin position="40"/>
        <end position="168"/>
    </location>
</feature>
<dbReference type="InterPro" id="IPR000086">
    <property type="entry name" value="NUDIX_hydrolase_dom"/>
</dbReference>
<dbReference type="EMBL" id="FQWX01000002">
    <property type="protein sequence ID" value="SHG46161.1"/>
    <property type="molecule type" value="Genomic_DNA"/>
</dbReference>
<dbReference type="Pfam" id="PF00293">
    <property type="entry name" value="NUDIX"/>
    <property type="match status" value="1"/>
</dbReference>
<dbReference type="FunFam" id="3.90.79.10:FF:000024">
    <property type="entry name" value="ADP-ribose pyrophosphatase"/>
    <property type="match status" value="1"/>
</dbReference>
<reference evidence="6" key="1">
    <citation type="submission" date="2016-11" db="EMBL/GenBank/DDBJ databases">
        <authorList>
            <person name="Varghese N."/>
            <person name="Submissions S."/>
        </authorList>
    </citation>
    <scope>NUCLEOTIDE SEQUENCE [LARGE SCALE GENOMIC DNA]</scope>
    <source>
        <strain evidence="6">DSM 2635</strain>
    </source>
</reference>
<keyword evidence="6" id="KW-1185">Reference proteome</keyword>
<dbReference type="PROSITE" id="PS00893">
    <property type="entry name" value="NUDIX_BOX"/>
    <property type="match status" value="1"/>
</dbReference>
<gene>
    <name evidence="5" type="ORF">SAMN04488530_10283</name>
</gene>
<evidence type="ECO:0000256" key="2">
    <source>
        <dbReference type="ARBA" id="ARBA00022801"/>
    </source>
</evidence>
<dbReference type="InterPro" id="IPR015797">
    <property type="entry name" value="NUDIX_hydrolase-like_dom_sf"/>
</dbReference>
<evidence type="ECO:0000259" key="4">
    <source>
        <dbReference type="PROSITE" id="PS51462"/>
    </source>
</evidence>
<dbReference type="PANTHER" id="PTHR11839:SF18">
    <property type="entry name" value="NUDIX HYDROLASE DOMAIN-CONTAINING PROTEIN"/>
    <property type="match status" value="1"/>
</dbReference>
<dbReference type="GO" id="GO:0019693">
    <property type="term" value="P:ribose phosphate metabolic process"/>
    <property type="evidence" value="ECO:0007669"/>
    <property type="project" value="TreeGrafter"/>
</dbReference>
<comment type="cofactor">
    <cofactor evidence="1">
        <name>Mg(2+)</name>
        <dbReference type="ChEBI" id="CHEBI:18420"/>
    </cofactor>
</comment>
<dbReference type="GO" id="GO:0016462">
    <property type="term" value="F:pyrophosphatase activity"/>
    <property type="evidence" value="ECO:0007669"/>
    <property type="project" value="UniProtKB-ARBA"/>
</dbReference>
<dbReference type="InterPro" id="IPR020084">
    <property type="entry name" value="NUDIX_hydrolase_CS"/>
</dbReference>
<dbReference type="STRING" id="1121321.SAMN04488530_10283"/>
<dbReference type="SUPFAM" id="SSF55811">
    <property type="entry name" value="Nudix"/>
    <property type="match status" value="1"/>
</dbReference>
<dbReference type="GO" id="GO:0005829">
    <property type="term" value="C:cytosol"/>
    <property type="evidence" value="ECO:0007669"/>
    <property type="project" value="TreeGrafter"/>
</dbReference>
<dbReference type="PRINTS" id="PR00502">
    <property type="entry name" value="NUDIXFAMILY"/>
</dbReference>
<comment type="similarity">
    <text evidence="3">Belongs to the Nudix hydrolase family.</text>
</comment>
<dbReference type="Proteomes" id="UP000243255">
    <property type="component" value="Unassembled WGS sequence"/>
</dbReference>
<keyword evidence="2 3" id="KW-0378">Hydrolase</keyword>
<sequence>MIVEEKTISSDKIYTGKVVSLRLDTVEIPGKGYQKREIVEHGGAVGIVALTEDKKLILVKQFRKPIEKVIWELPAGKLEIGENPKECAIRELKEETGYSAENIKLIHKFFTSAGFSNEKLYIYLATGLIKGDTHFDEDEFLDIFEVDFNEAYDLVLNNEVEDAKTSIGILLAKELIEKELV</sequence>
<dbReference type="RefSeq" id="WP_073123497.1">
    <property type="nucleotide sequence ID" value="NZ_BAABCH010000028.1"/>
</dbReference>
<dbReference type="OrthoDB" id="9806150at2"/>
<evidence type="ECO:0000256" key="1">
    <source>
        <dbReference type="ARBA" id="ARBA00001946"/>
    </source>
</evidence>